<dbReference type="Proteomes" id="UP000800040">
    <property type="component" value="Unassembled WGS sequence"/>
</dbReference>
<organism evidence="1 2">
    <name type="scientific">Decorospora gaudefroyi</name>
    <dbReference type="NCBI Taxonomy" id="184978"/>
    <lineage>
        <taxon>Eukaryota</taxon>
        <taxon>Fungi</taxon>
        <taxon>Dikarya</taxon>
        <taxon>Ascomycota</taxon>
        <taxon>Pezizomycotina</taxon>
        <taxon>Dothideomycetes</taxon>
        <taxon>Pleosporomycetidae</taxon>
        <taxon>Pleosporales</taxon>
        <taxon>Pleosporineae</taxon>
        <taxon>Pleosporaceae</taxon>
        <taxon>Decorospora</taxon>
    </lineage>
</organism>
<dbReference type="OrthoDB" id="10255646at2759"/>
<protein>
    <submittedName>
        <fullName evidence="1">Bet v1-like protein</fullName>
    </submittedName>
</protein>
<dbReference type="AlphaFoldDB" id="A0A6A5KUZ9"/>
<dbReference type="InterPro" id="IPR023393">
    <property type="entry name" value="START-like_dom_sf"/>
</dbReference>
<dbReference type="EMBL" id="ML975262">
    <property type="protein sequence ID" value="KAF1837453.1"/>
    <property type="molecule type" value="Genomic_DNA"/>
</dbReference>
<dbReference type="Pfam" id="PF10604">
    <property type="entry name" value="Polyketide_cyc2"/>
    <property type="match status" value="1"/>
</dbReference>
<dbReference type="InterPro" id="IPR019587">
    <property type="entry name" value="Polyketide_cyclase/dehydratase"/>
</dbReference>
<evidence type="ECO:0000313" key="1">
    <source>
        <dbReference type="EMBL" id="KAF1837453.1"/>
    </source>
</evidence>
<evidence type="ECO:0000313" key="2">
    <source>
        <dbReference type="Proteomes" id="UP000800040"/>
    </source>
</evidence>
<accession>A0A6A5KUZ9</accession>
<dbReference type="PANTHER" id="PTHR39332">
    <property type="entry name" value="BLL4707 PROTEIN"/>
    <property type="match status" value="1"/>
</dbReference>
<dbReference type="Gene3D" id="3.30.530.20">
    <property type="match status" value="1"/>
</dbReference>
<sequence>MSGIIPTSTSVSESAVIEAPFSDVWHLIKLQDFSKFWSKLDKSEFVKGTSNETDVVKWSFKDGTVLEVKQEEHSSIDHFITYSVISSQPELSYSSVVSTIRAYPVTSGKHEGQTFITWSGNFSSDADASVIQDAKFKRREALADLAQAASKK</sequence>
<keyword evidence="2" id="KW-1185">Reference proteome</keyword>
<dbReference type="SUPFAM" id="SSF55961">
    <property type="entry name" value="Bet v1-like"/>
    <property type="match status" value="1"/>
</dbReference>
<dbReference type="PANTHER" id="PTHR39332:SF7">
    <property type="entry name" value="SRPBCC FAMILY PROTEIN"/>
    <property type="match status" value="1"/>
</dbReference>
<gene>
    <name evidence="1" type="ORF">BDW02DRAFT_544082</name>
</gene>
<reference evidence="1" key="1">
    <citation type="submission" date="2020-01" db="EMBL/GenBank/DDBJ databases">
        <authorList>
            <consortium name="DOE Joint Genome Institute"/>
            <person name="Haridas S."/>
            <person name="Albert R."/>
            <person name="Binder M."/>
            <person name="Bloem J."/>
            <person name="Labutti K."/>
            <person name="Salamov A."/>
            <person name="Andreopoulos B."/>
            <person name="Baker S.E."/>
            <person name="Barry K."/>
            <person name="Bills G."/>
            <person name="Bluhm B.H."/>
            <person name="Cannon C."/>
            <person name="Castanera R."/>
            <person name="Culley D.E."/>
            <person name="Daum C."/>
            <person name="Ezra D."/>
            <person name="Gonzalez J.B."/>
            <person name="Henrissat B."/>
            <person name="Kuo A."/>
            <person name="Liang C."/>
            <person name="Lipzen A."/>
            <person name="Lutzoni F."/>
            <person name="Magnuson J."/>
            <person name="Mondo S."/>
            <person name="Nolan M."/>
            <person name="Ohm R."/>
            <person name="Pangilinan J."/>
            <person name="Park H.-J."/>
            <person name="Ramirez L."/>
            <person name="Alfaro M."/>
            <person name="Sun H."/>
            <person name="Tritt A."/>
            <person name="Yoshinaga Y."/>
            <person name="Zwiers L.-H."/>
            <person name="Turgeon B.G."/>
            <person name="Goodwin S.B."/>
            <person name="Spatafora J.W."/>
            <person name="Crous P.W."/>
            <person name="Grigoriev I.V."/>
        </authorList>
    </citation>
    <scope>NUCLEOTIDE SEQUENCE</scope>
    <source>
        <strain evidence="1">P77</strain>
    </source>
</reference>
<proteinExistence type="predicted"/>
<name>A0A6A5KUZ9_9PLEO</name>